<keyword evidence="1" id="KW-0597">Phosphoprotein</keyword>
<dbReference type="GO" id="GO:0000155">
    <property type="term" value="F:phosphorelay sensor kinase activity"/>
    <property type="evidence" value="ECO:0007669"/>
    <property type="project" value="InterPro"/>
</dbReference>
<sequence length="506" mass="56941">MMDEKKKKPWKILIADDNRQVNDVVKETLTEYGFEVIQAFDGRQAYAAFEEEKPDLVFLDYLMPEIDGLDVLKKIKRKDPNATVVFITGEGSEDVAVQAMKAGASDYITKPLSPPDLVHVANKLIREHEILLENIRLKNRGDAYKDYLVTITETMGEAVITIDSKGTIQFMNSMARKFWGELSEMKDKPVDVLIPDPSVHILQDIMQAFSSGMDRYEQEYTFRKINGSIFSGLLSASPLKSEKYAGGIVLVVRDLTDIEMMRRQIINAEKLASLGKVVEGVAHEIRNSLTSLGGFSRRLSRSLEENSTQKVYVDYIIEDVKRLEAMIMDIEEYVNYTKIHRPNFVKTDIQEVIDEALIKTFGSGRFSGVAYEVNMPEHLEKIEADHNYLVEAFWHLFVNACESMQGKGVMEITVSMHPQYLIVDVVDSGRGIPSDEIKDIFNPFYTSKVRGAGLGLSKVYMIIEEHGGFITVNSIVGKGTRIRVFLSRKHAAKGLSIPPAEMGSGS</sequence>
<dbReference type="Pfam" id="PF00072">
    <property type="entry name" value="Response_reg"/>
    <property type="match status" value="1"/>
</dbReference>
<dbReference type="SMART" id="SM00387">
    <property type="entry name" value="HATPase_c"/>
    <property type="match status" value="1"/>
</dbReference>
<dbReference type="PRINTS" id="PR00344">
    <property type="entry name" value="BCTRLSENSOR"/>
</dbReference>
<dbReference type="Pfam" id="PF02518">
    <property type="entry name" value="HATPase_c"/>
    <property type="match status" value="1"/>
</dbReference>
<gene>
    <name evidence="4" type="primary">zraS</name>
    <name evidence="4" type="ORF">SCFA_220015</name>
</gene>
<dbReference type="SUPFAM" id="SSF55874">
    <property type="entry name" value="ATPase domain of HSP90 chaperone/DNA topoisomerase II/histidine kinase"/>
    <property type="match status" value="1"/>
</dbReference>
<protein>
    <submittedName>
        <fullName evidence="4">Sensor protein ZraS</fullName>
        <ecNumber evidence="4">2.7.13.3</ecNumber>
    </submittedName>
</protein>
<dbReference type="Pfam" id="PF13426">
    <property type="entry name" value="PAS_9"/>
    <property type="match status" value="1"/>
</dbReference>
<dbReference type="SMART" id="SM00388">
    <property type="entry name" value="HisKA"/>
    <property type="match status" value="1"/>
</dbReference>
<dbReference type="SMART" id="SM00091">
    <property type="entry name" value="PAS"/>
    <property type="match status" value="1"/>
</dbReference>
<dbReference type="CDD" id="cd00156">
    <property type="entry name" value="REC"/>
    <property type="match status" value="1"/>
</dbReference>
<reference evidence="4" key="1">
    <citation type="submission" date="2019-03" db="EMBL/GenBank/DDBJ databases">
        <authorList>
            <person name="Hao L."/>
        </authorList>
    </citation>
    <scope>NUCLEOTIDE SEQUENCE</scope>
</reference>
<dbReference type="InterPro" id="IPR005467">
    <property type="entry name" value="His_kinase_dom"/>
</dbReference>
<dbReference type="InterPro" id="IPR036890">
    <property type="entry name" value="HATPase_C_sf"/>
</dbReference>
<organism evidence="4">
    <name type="scientific">anaerobic digester metagenome</name>
    <dbReference type="NCBI Taxonomy" id="1263854"/>
    <lineage>
        <taxon>unclassified sequences</taxon>
        <taxon>metagenomes</taxon>
        <taxon>ecological metagenomes</taxon>
    </lineage>
</organism>
<keyword evidence="4" id="KW-0808">Transferase</keyword>
<evidence type="ECO:0000256" key="1">
    <source>
        <dbReference type="ARBA" id="ARBA00022553"/>
    </source>
</evidence>
<dbReference type="NCBIfam" id="TIGR00229">
    <property type="entry name" value="sensory_box"/>
    <property type="match status" value="1"/>
</dbReference>
<dbReference type="PANTHER" id="PTHR43547:SF2">
    <property type="entry name" value="HYBRID SIGNAL TRANSDUCTION HISTIDINE KINASE C"/>
    <property type="match status" value="1"/>
</dbReference>
<dbReference type="Pfam" id="PF00512">
    <property type="entry name" value="HisKA"/>
    <property type="match status" value="1"/>
</dbReference>
<evidence type="ECO:0000259" key="2">
    <source>
        <dbReference type="PROSITE" id="PS50109"/>
    </source>
</evidence>
<dbReference type="InterPro" id="IPR035965">
    <property type="entry name" value="PAS-like_dom_sf"/>
</dbReference>
<dbReference type="SMART" id="SM00448">
    <property type="entry name" value="REC"/>
    <property type="match status" value="1"/>
</dbReference>
<dbReference type="EMBL" id="CAADRM010000084">
    <property type="protein sequence ID" value="VFU13761.1"/>
    <property type="molecule type" value="Genomic_DNA"/>
</dbReference>
<evidence type="ECO:0000313" key="4">
    <source>
        <dbReference type="EMBL" id="VFU13761.1"/>
    </source>
</evidence>
<dbReference type="InterPro" id="IPR003661">
    <property type="entry name" value="HisK_dim/P_dom"/>
</dbReference>
<dbReference type="SUPFAM" id="SSF55785">
    <property type="entry name" value="PYP-like sensor domain (PAS domain)"/>
    <property type="match status" value="1"/>
</dbReference>
<proteinExistence type="predicted"/>
<dbReference type="SUPFAM" id="SSF52172">
    <property type="entry name" value="CheY-like"/>
    <property type="match status" value="1"/>
</dbReference>
<dbReference type="CDD" id="cd00075">
    <property type="entry name" value="HATPase"/>
    <property type="match status" value="1"/>
</dbReference>
<dbReference type="CDD" id="cd00082">
    <property type="entry name" value="HisKA"/>
    <property type="match status" value="1"/>
</dbReference>
<dbReference type="InterPro" id="IPR011006">
    <property type="entry name" value="CheY-like_superfamily"/>
</dbReference>
<dbReference type="PROSITE" id="PS50110">
    <property type="entry name" value="RESPONSE_REGULATORY"/>
    <property type="match status" value="1"/>
</dbReference>
<dbReference type="Gene3D" id="3.30.565.10">
    <property type="entry name" value="Histidine kinase-like ATPase, C-terminal domain"/>
    <property type="match status" value="1"/>
</dbReference>
<dbReference type="InterPro" id="IPR000014">
    <property type="entry name" value="PAS"/>
</dbReference>
<dbReference type="Gene3D" id="1.10.287.130">
    <property type="match status" value="1"/>
</dbReference>
<feature type="domain" description="Response regulatory" evidence="3">
    <location>
        <begin position="11"/>
        <end position="125"/>
    </location>
</feature>
<dbReference type="SUPFAM" id="SSF47384">
    <property type="entry name" value="Homodimeric domain of signal transducing histidine kinase"/>
    <property type="match status" value="1"/>
</dbReference>
<dbReference type="AlphaFoldDB" id="A0A485LY65"/>
<dbReference type="EC" id="2.7.13.3" evidence="4"/>
<dbReference type="InterPro" id="IPR036097">
    <property type="entry name" value="HisK_dim/P_sf"/>
</dbReference>
<name>A0A485LY65_9ZZZZ</name>
<dbReference type="Gene3D" id="3.30.450.20">
    <property type="entry name" value="PAS domain"/>
    <property type="match status" value="1"/>
</dbReference>
<dbReference type="Gene3D" id="3.40.50.2300">
    <property type="match status" value="1"/>
</dbReference>
<dbReference type="InterPro" id="IPR001789">
    <property type="entry name" value="Sig_transdc_resp-reg_receiver"/>
</dbReference>
<dbReference type="PANTHER" id="PTHR43547">
    <property type="entry name" value="TWO-COMPONENT HISTIDINE KINASE"/>
    <property type="match status" value="1"/>
</dbReference>
<evidence type="ECO:0000259" key="3">
    <source>
        <dbReference type="PROSITE" id="PS50110"/>
    </source>
</evidence>
<dbReference type="CDD" id="cd00130">
    <property type="entry name" value="PAS"/>
    <property type="match status" value="1"/>
</dbReference>
<accession>A0A485LY65</accession>
<dbReference type="PROSITE" id="PS50109">
    <property type="entry name" value="HIS_KIN"/>
    <property type="match status" value="1"/>
</dbReference>
<dbReference type="InterPro" id="IPR003594">
    <property type="entry name" value="HATPase_dom"/>
</dbReference>
<feature type="domain" description="Histidine kinase" evidence="2">
    <location>
        <begin position="280"/>
        <end position="490"/>
    </location>
</feature>
<dbReference type="InterPro" id="IPR004358">
    <property type="entry name" value="Sig_transdc_His_kin-like_C"/>
</dbReference>